<dbReference type="Proteomes" id="UP001159427">
    <property type="component" value="Unassembled WGS sequence"/>
</dbReference>
<accession>A0ABN8M2Y4</accession>
<name>A0ABN8M2Y4_9CNID</name>
<evidence type="ECO:0000313" key="3">
    <source>
        <dbReference type="Proteomes" id="UP001159427"/>
    </source>
</evidence>
<protein>
    <submittedName>
        <fullName evidence="2">Uncharacterized protein</fullName>
    </submittedName>
</protein>
<keyword evidence="1" id="KW-0812">Transmembrane</keyword>
<feature type="transmembrane region" description="Helical" evidence="1">
    <location>
        <begin position="243"/>
        <end position="267"/>
    </location>
</feature>
<evidence type="ECO:0000256" key="1">
    <source>
        <dbReference type="SAM" id="Phobius"/>
    </source>
</evidence>
<feature type="transmembrane region" description="Helical" evidence="1">
    <location>
        <begin position="517"/>
        <end position="540"/>
    </location>
</feature>
<feature type="transmembrane region" description="Helical" evidence="1">
    <location>
        <begin position="342"/>
        <end position="363"/>
    </location>
</feature>
<feature type="transmembrane region" description="Helical" evidence="1">
    <location>
        <begin position="478"/>
        <end position="496"/>
    </location>
</feature>
<keyword evidence="1" id="KW-1133">Transmembrane helix</keyword>
<reference evidence="2 3" key="1">
    <citation type="submission" date="2022-05" db="EMBL/GenBank/DDBJ databases">
        <authorList>
            <consortium name="Genoscope - CEA"/>
            <person name="William W."/>
        </authorList>
    </citation>
    <scope>NUCLEOTIDE SEQUENCE [LARGE SCALE GENOMIC DNA]</scope>
</reference>
<keyword evidence="1" id="KW-0472">Membrane</keyword>
<evidence type="ECO:0000313" key="2">
    <source>
        <dbReference type="EMBL" id="CAH3022776.1"/>
    </source>
</evidence>
<feature type="transmembrane region" description="Helical" evidence="1">
    <location>
        <begin position="592"/>
        <end position="613"/>
    </location>
</feature>
<dbReference type="EMBL" id="CALNXI010000233">
    <property type="protein sequence ID" value="CAH3022776.1"/>
    <property type="molecule type" value="Genomic_DNA"/>
</dbReference>
<organism evidence="2 3">
    <name type="scientific">Porites evermanni</name>
    <dbReference type="NCBI Taxonomy" id="104178"/>
    <lineage>
        <taxon>Eukaryota</taxon>
        <taxon>Metazoa</taxon>
        <taxon>Cnidaria</taxon>
        <taxon>Anthozoa</taxon>
        <taxon>Hexacorallia</taxon>
        <taxon>Scleractinia</taxon>
        <taxon>Fungiina</taxon>
        <taxon>Poritidae</taxon>
        <taxon>Porites</taxon>
    </lineage>
</organism>
<feature type="transmembrane region" description="Helical" evidence="1">
    <location>
        <begin position="443"/>
        <end position="466"/>
    </location>
</feature>
<sequence>MDFQNMQNLNCSPCGETFEKLSFTSLEIDALNCLEETIKSHEMNSDDGDQFPADDLEPKAESISEQNSMFNNLSQPCANSTRACASRKLNAGYIIFDGSEIKYISTDKTETTTISKPSEELRNDCSFRSRTSEHSTHISELASHLNLSSDDLIRDSFKDTISRLSLTPYKRLPTYVHFSTTEKFYLLAIGAVPSLLLNTFYISVEFFRPFLGKQVLSEIGKRSLFRQIFTNGMKVTPPPPHPTINLICATIRICHHLPFLIAMLVVFCGKKHWVPFFPTLPVCFVLMCACVVVIPSFVTAGVTLSVITIYGVISLNGFCAGLSQSLVSRVIVLFPGGKSNMLIHYGNGVGTLFPVLLQIILILSTGLNSSESQLSDHKTLCLYVLFGAVFLGISLGLFSLIRLSKSGIYELFAGRDCVAHSPKNITLRSVPETAKRRYHAIKWYLLAEFTLSLVSYFVLSLAPFIHDATYNGSRTSTSPFWTVYLATVFVAIFRFGDFIGRLFSRFCCDKLQLDVNVATFCYLTASILRLGFAFAAVFYIRTPFLVYYNLFMVGSYLMLAFTNGFFSVAITSSCQSFIMVQRKDSCPIVSQFLWISGILGANVGIALSFTQVII</sequence>
<keyword evidence="3" id="KW-1185">Reference proteome</keyword>
<feature type="transmembrane region" description="Helical" evidence="1">
    <location>
        <begin position="279"/>
        <end position="298"/>
    </location>
</feature>
<feature type="transmembrane region" description="Helical" evidence="1">
    <location>
        <begin position="184"/>
        <end position="204"/>
    </location>
</feature>
<gene>
    <name evidence="2" type="ORF">PEVE_00016837</name>
</gene>
<proteinExistence type="predicted"/>
<feature type="transmembrane region" description="Helical" evidence="1">
    <location>
        <begin position="304"/>
        <end position="322"/>
    </location>
</feature>
<feature type="transmembrane region" description="Helical" evidence="1">
    <location>
        <begin position="383"/>
        <end position="401"/>
    </location>
</feature>
<feature type="transmembrane region" description="Helical" evidence="1">
    <location>
        <begin position="546"/>
        <end position="571"/>
    </location>
</feature>
<comment type="caution">
    <text evidence="2">The sequence shown here is derived from an EMBL/GenBank/DDBJ whole genome shotgun (WGS) entry which is preliminary data.</text>
</comment>